<dbReference type="GeneID" id="54423329"/>
<dbReference type="RefSeq" id="XP_033535904.1">
    <property type="nucleotide sequence ID" value="XM_033682759.1"/>
</dbReference>
<protein>
    <submittedName>
        <fullName evidence="2 4">Uncharacterized protein</fullName>
    </submittedName>
</protein>
<dbReference type="OrthoDB" id="5410926at2759"/>
<dbReference type="PANTHER" id="PTHR39599:SF1">
    <property type="entry name" value="GPI-ANCHORED PROTEIN (EUROFUNG)"/>
    <property type="match status" value="1"/>
</dbReference>
<dbReference type="Proteomes" id="UP000504638">
    <property type="component" value="Unplaced"/>
</dbReference>
<evidence type="ECO:0000256" key="1">
    <source>
        <dbReference type="SAM" id="SignalP"/>
    </source>
</evidence>
<name>A0A6G1G8B8_9PEZI</name>
<proteinExistence type="predicted"/>
<dbReference type="EMBL" id="ML975153">
    <property type="protein sequence ID" value="KAF1814273.1"/>
    <property type="molecule type" value="Genomic_DNA"/>
</dbReference>
<reference evidence="4" key="2">
    <citation type="submission" date="2020-04" db="EMBL/GenBank/DDBJ databases">
        <authorList>
            <consortium name="NCBI Genome Project"/>
        </authorList>
    </citation>
    <scope>NUCLEOTIDE SEQUENCE</scope>
    <source>
        <strain evidence="4">CBS 781.70</strain>
    </source>
</reference>
<reference evidence="2 4" key="1">
    <citation type="submission" date="2020-01" db="EMBL/GenBank/DDBJ databases">
        <authorList>
            <consortium name="DOE Joint Genome Institute"/>
            <person name="Haridas S."/>
            <person name="Albert R."/>
            <person name="Binder M."/>
            <person name="Bloem J."/>
            <person name="Labutti K."/>
            <person name="Salamov A."/>
            <person name="Andreopoulos B."/>
            <person name="Baker S.E."/>
            <person name="Barry K."/>
            <person name="Bills G."/>
            <person name="Bluhm B.H."/>
            <person name="Cannon C."/>
            <person name="Castanera R."/>
            <person name="Culley D.E."/>
            <person name="Daum C."/>
            <person name="Ezra D."/>
            <person name="Gonzalez J.B."/>
            <person name="Henrissat B."/>
            <person name="Kuo A."/>
            <person name="Liang C."/>
            <person name="Lipzen A."/>
            <person name="Lutzoni F."/>
            <person name="Magnuson J."/>
            <person name="Mondo S."/>
            <person name="Nolan M."/>
            <person name="Ohm R."/>
            <person name="Pangilinan J."/>
            <person name="Park H.-J."/>
            <person name="Ramirez L."/>
            <person name="Alfaro M."/>
            <person name="Sun H."/>
            <person name="Tritt A."/>
            <person name="Yoshinaga Y."/>
            <person name="Zwiers L.-H."/>
            <person name="Turgeon B.G."/>
            <person name="Goodwin S.B."/>
            <person name="Spatafora J.W."/>
            <person name="Crous P.W."/>
            <person name="Grigoriev I.V."/>
        </authorList>
    </citation>
    <scope>NUCLEOTIDE SEQUENCE</scope>
    <source>
        <strain evidence="2 4">CBS 781.70</strain>
    </source>
</reference>
<dbReference type="AlphaFoldDB" id="A0A6G1G8B8"/>
<feature type="signal peptide" evidence="1">
    <location>
        <begin position="1"/>
        <end position="17"/>
    </location>
</feature>
<organism evidence="2">
    <name type="scientific">Eremomyces bilateralis CBS 781.70</name>
    <dbReference type="NCBI Taxonomy" id="1392243"/>
    <lineage>
        <taxon>Eukaryota</taxon>
        <taxon>Fungi</taxon>
        <taxon>Dikarya</taxon>
        <taxon>Ascomycota</taxon>
        <taxon>Pezizomycotina</taxon>
        <taxon>Dothideomycetes</taxon>
        <taxon>Dothideomycetes incertae sedis</taxon>
        <taxon>Eremomycetales</taxon>
        <taxon>Eremomycetaceae</taxon>
        <taxon>Eremomyces</taxon>
    </lineage>
</organism>
<evidence type="ECO:0000313" key="4">
    <source>
        <dbReference type="RefSeq" id="XP_033535904.1"/>
    </source>
</evidence>
<gene>
    <name evidence="2 4" type="ORF">P152DRAFT_512671</name>
</gene>
<evidence type="ECO:0000313" key="2">
    <source>
        <dbReference type="EMBL" id="KAF1814273.1"/>
    </source>
</evidence>
<evidence type="ECO:0000313" key="3">
    <source>
        <dbReference type="Proteomes" id="UP000504638"/>
    </source>
</evidence>
<feature type="chain" id="PRO_5044631901" evidence="1">
    <location>
        <begin position="18"/>
        <end position="282"/>
    </location>
</feature>
<sequence length="282" mass="27920">MRNICLLLAAILNTGSAARLTTLFPFESPLSHDDALPEPFNFTLADLNDSVHELLRRQSNACPRGYNNCNHLGAPGLCCQSNSNCARDPNGNLACCPIGAACTGVVSSTVLGDSPSSSSVNGGGVIIGGTSSASFGAPAATTAAGTGSMVPNQYYPYPYISTTYVNAAACSSAWSTCQGHSTSCAGALGGGVNGITVSAPNGGVTVPGATATFQPAEASAICSSLSAQACYGLQVAACEAFGTGLNSFVAGGDAAPRPTGCDLAYRMGAGLAMGVAGQLLAA</sequence>
<keyword evidence="3" id="KW-1185">Reference proteome</keyword>
<reference evidence="4" key="3">
    <citation type="submission" date="2025-04" db="UniProtKB">
        <authorList>
            <consortium name="RefSeq"/>
        </authorList>
    </citation>
    <scope>IDENTIFICATION</scope>
    <source>
        <strain evidence="4">CBS 781.70</strain>
    </source>
</reference>
<dbReference type="PANTHER" id="PTHR39599">
    <property type="entry name" value="GPI-ANCHORED PROTEIN (EUROFUNG)-RELATED-RELATED"/>
    <property type="match status" value="1"/>
</dbReference>
<accession>A0A6G1G8B8</accession>
<keyword evidence="1" id="KW-0732">Signal</keyword>